<dbReference type="InterPro" id="IPR006675">
    <property type="entry name" value="HDIG_dom"/>
</dbReference>
<dbReference type="SMART" id="SM00471">
    <property type="entry name" value="HDc"/>
    <property type="match status" value="1"/>
</dbReference>
<dbReference type="PANTHER" id="PTHR47545:SF2">
    <property type="entry name" value="CC-ADDING TRNA NUCLEOTIDYLTRANSFERASE"/>
    <property type="match status" value="1"/>
</dbReference>
<dbReference type="InterPro" id="IPR003607">
    <property type="entry name" value="HD/PDEase_dom"/>
</dbReference>
<organism evidence="3 4">
    <name type="scientific">Clostridium malenominatum</name>
    <dbReference type="NCBI Taxonomy" id="1539"/>
    <lineage>
        <taxon>Bacteria</taxon>
        <taxon>Bacillati</taxon>
        <taxon>Bacillota</taxon>
        <taxon>Clostridia</taxon>
        <taxon>Eubacteriales</taxon>
        <taxon>Clostridiaceae</taxon>
        <taxon>Clostridium</taxon>
    </lineage>
</organism>
<evidence type="ECO:0000313" key="4">
    <source>
        <dbReference type="Proteomes" id="UP001500339"/>
    </source>
</evidence>
<dbReference type="EMBL" id="BAAACF010000006">
    <property type="protein sequence ID" value="GAA0729085.1"/>
    <property type="molecule type" value="Genomic_DNA"/>
</dbReference>
<proteinExistence type="predicted"/>
<sequence length="213" mass="24953">MDKNIIFEEFNNHLLKDEKPSIYFNEVCKNDEYNIYPFKFIWDLINTEQSPTHHPEGSVWNHTMLVVDKAATLRHLSEDSMVFMWAALLHDIGKAPTTKVRKGKITSYDHDKVGKKMAIEFLGEFTEDKEFIEKVADLIRWHMQPLFVVKNMPFAEIDKMLEEISPEEIALLAKCDRVGRGNMDDKKVKEEMESVEEFLLKAKEKAKKLTHIH</sequence>
<protein>
    <submittedName>
        <fullName evidence="3">HDIG domain-containing protein</fullName>
    </submittedName>
</protein>
<reference evidence="3 4" key="1">
    <citation type="journal article" date="2019" name="Int. J. Syst. Evol. Microbiol.">
        <title>The Global Catalogue of Microorganisms (GCM) 10K type strain sequencing project: providing services to taxonomists for standard genome sequencing and annotation.</title>
        <authorList>
            <consortium name="The Broad Institute Genomics Platform"/>
            <consortium name="The Broad Institute Genome Sequencing Center for Infectious Disease"/>
            <person name="Wu L."/>
            <person name="Ma J."/>
        </authorList>
    </citation>
    <scope>NUCLEOTIDE SEQUENCE [LARGE SCALE GENOMIC DNA]</scope>
    <source>
        <strain evidence="3 4">JCM 1405</strain>
    </source>
</reference>
<accession>A0ABN1J556</accession>
<dbReference type="CDD" id="cd00077">
    <property type="entry name" value="HDc"/>
    <property type="match status" value="1"/>
</dbReference>
<feature type="domain" description="HD/PDEase" evidence="2">
    <location>
        <begin position="55"/>
        <end position="190"/>
    </location>
</feature>
<dbReference type="NCBIfam" id="TIGR00277">
    <property type="entry name" value="HDIG"/>
    <property type="match status" value="1"/>
</dbReference>
<evidence type="ECO:0000313" key="3">
    <source>
        <dbReference type="EMBL" id="GAA0729085.1"/>
    </source>
</evidence>
<name>A0ABN1J556_9CLOT</name>
<dbReference type="InterPro" id="IPR050124">
    <property type="entry name" value="tRNA_CCA-adding_enzyme"/>
</dbReference>
<dbReference type="InterPro" id="IPR006674">
    <property type="entry name" value="HD_domain"/>
</dbReference>
<dbReference type="PANTHER" id="PTHR47545">
    <property type="entry name" value="MULTIFUNCTIONAL CCA PROTEIN"/>
    <property type="match status" value="1"/>
</dbReference>
<dbReference type="Pfam" id="PF01966">
    <property type="entry name" value="HD"/>
    <property type="match status" value="1"/>
</dbReference>
<dbReference type="Proteomes" id="UP001500339">
    <property type="component" value="Unassembled WGS sequence"/>
</dbReference>
<dbReference type="RefSeq" id="WP_343770766.1">
    <property type="nucleotide sequence ID" value="NZ_BAAACF010000006.1"/>
</dbReference>
<keyword evidence="1" id="KW-0547">Nucleotide-binding</keyword>
<comment type="caution">
    <text evidence="3">The sequence shown here is derived from an EMBL/GenBank/DDBJ whole genome shotgun (WGS) entry which is preliminary data.</text>
</comment>
<keyword evidence="4" id="KW-1185">Reference proteome</keyword>
<evidence type="ECO:0000256" key="1">
    <source>
        <dbReference type="ARBA" id="ARBA00022741"/>
    </source>
</evidence>
<dbReference type="Gene3D" id="1.10.3090.10">
    <property type="entry name" value="cca-adding enzyme, domain 2"/>
    <property type="match status" value="1"/>
</dbReference>
<evidence type="ECO:0000259" key="2">
    <source>
        <dbReference type="SMART" id="SM00471"/>
    </source>
</evidence>
<gene>
    <name evidence="3" type="ORF">GCM10008905_28660</name>
</gene>
<dbReference type="SUPFAM" id="SSF109604">
    <property type="entry name" value="HD-domain/PDEase-like"/>
    <property type="match status" value="1"/>
</dbReference>